<dbReference type="EC" id="5.1.3.14" evidence="3"/>
<dbReference type="Proteomes" id="UP000069135">
    <property type="component" value="Chromosome"/>
</dbReference>
<dbReference type="PATRIC" id="fig|1735161.3.peg.823"/>
<accession>A0A0S1SIR0</accession>
<evidence type="ECO:0000313" key="4">
    <source>
        <dbReference type="Proteomes" id="UP000069135"/>
    </source>
</evidence>
<dbReference type="EMBL" id="CP013065">
    <property type="protein sequence ID" value="ALM13512.1"/>
    <property type="molecule type" value="Genomic_DNA"/>
</dbReference>
<reference evidence="3 4" key="2">
    <citation type="journal article" date="2016" name="PeerJ">
        <title>Analysis of five complete genome sequences for members of the class Peribacteria in the recently recognized Peregrinibacteria bacterial phylum.</title>
        <authorList>
            <person name="Anantharaman K."/>
            <person name="Brown C.T."/>
            <person name="Burstein D."/>
            <person name="Castelle C.J."/>
            <person name="Probst A.J."/>
            <person name="Thomas B.C."/>
            <person name="Williams K.H."/>
            <person name="Banfield J.F."/>
        </authorList>
    </citation>
    <scope>NUCLEOTIDE SEQUENCE [LARGE SCALE GENOMIC DNA]</scope>
    <source>
        <strain evidence="3">RIFOXYD1_FULL_PER-ii_59_16</strain>
    </source>
</reference>
<sequence>MQEITYRSKKFFDEVAKAPQRHVHLILIATKPDIIKQLPLYFELKKRGHLVLLGHTGQHYSENLSGGMLKEYGVDPDFNLNVRGVMHEIVSQIIGRLGFVIGELKERGKVVIPYVHGDTTTAMAASNAGFSHGFASVHVEAGIRTLTPKYRESGIGNRTSGEMDVAAWRKFLMDQKNWERGSLEPYPEQFNTRCSEAATGVHLAPVDLDREFLRGEGFPEDRIFVVGNSVVDAIGEAMTRVDQAKVFDQYPTLAQGDFVRFCIHRRENCGSDLRFRAIYDAMVSLVKDGRNVLLITMTQTERAFERMGLKKEVEALAKKHKNFLYSPVWPEYVDVMAAMTKASVCATDSGSMQEEMNAMGIPCVTLRFGSDRSESAMAGGNLIAPPADAAAIKKMVEFAWDNKDMQKVPKLYGKNVSAQCIDAVETVLKKGEVFRSDEERLGKREGN</sequence>
<dbReference type="KEGG" id="prf:PeribacterA2_0843"/>
<name>A0A0S1SSU8_9BACT</name>
<evidence type="ECO:0000259" key="2">
    <source>
        <dbReference type="Pfam" id="PF02350"/>
    </source>
</evidence>
<accession>A0A0S1SPM8</accession>
<reference evidence="4" key="1">
    <citation type="submission" date="2015-10" db="EMBL/GenBank/DDBJ databases">
        <title>Analysis of five complete genome sequences for members of the class Peribacteria in the recently recognized Peregrinibacteria bacterial phylum.</title>
        <authorList>
            <person name="Anantharaman K."/>
            <person name="Brown C.T."/>
            <person name="Burstein D."/>
            <person name="Castelle C.J."/>
            <person name="Probst A.J."/>
            <person name="Thomas B.C."/>
            <person name="Williams K.H."/>
            <person name="Banfield J.F."/>
        </authorList>
    </citation>
    <scope>NUCLEOTIDE SEQUENCE [LARGE SCALE GENOMIC DNA]</scope>
</reference>
<evidence type="ECO:0000256" key="1">
    <source>
        <dbReference type="RuleBase" id="RU003513"/>
    </source>
</evidence>
<comment type="similarity">
    <text evidence="1">Belongs to the UDP-N-acetylglucosamine 2-epimerase family.</text>
</comment>
<accession>A0A0S1SR74</accession>
<dbReference type="STRING" id="1735162.PeribacterB2_0845"/>
<dbReference type="SUPFAM" id="SSF53756">
    <property type="entry name" value="UDP-Glycosyltransferase/glycogen phosphorylase"/>
    <property type="match status" value="1"/>
</dbReference>
<feature type="domain" description="UDP-N-acetylglucosamine 2-epimerase" evidence="2">
    <location>
        <begin position="184"/>
        <end position="421"/>
    </location>
</feature>
<dbReference type="InterPro" id="IPR029767">
    <property type="entry name" value="WecB-like"/>
</dbReference>
<dbReference type="AlphaFoldDB" id="A0A0S1SSU8"/>
<dbReference type="InterPro" id="IPR003331">
    <property type="entry name" value="UDP_GlcNAc_Epimerase_2_dom"/>
</dbReference>
<proteinExistence type="inferred from homology"/>
<dbReference type="GO" id="GO:0008761">
    <property type="term" value="F:UDP-N-acetylglucosamine 2-epimerase activity"/>
    <property type="evidence" value="ECO:0007669"/>
    <property type="project" value="UniProtKB-EC"/>
</dbReference>
<keyword evidence="1 3" id="KW-0413">Isomerase</keyword>
<organism evidence="3 4">
    <name type="scientific">Candidatus Peribacter riflensis</name>
    <dbReference type="NCBI Taxonomy" id="1735162"/>
    <lineage>
        <taxon>Bacteria</taxon>
        <taxon>Candidatus Peregrinibacteriota</taxon>
        <taxon>Candidatus Peribacteria</taxon>
        <taxon>Candidatus Peribacterales</taxon>
        <taxon>Candidatus Peribacteraceae</taxon>
        <taxon>Candidatus Peribacter</taxon>
    </lineage>
</organism>
<dbReference type="PANTHER" id="PTHR43174:SF1">
    <property type="entry name" value="UDP-N-ACETYLGLUCOSAMINE 2-EPIMERASE"/>
    <property type="match status" value="1"/>
</dbReference>
<accession>A0A0S1SWW9</accession>
<gene>
    <name evidence="3" type="ORF">PeribacterD1_0843</name>
</gene>
<protein>
    <submittedName>
        <fullName evidence="3">Putative UDP-N-acetylglucosamine 2-epimerase</fullName>
        <ecNumber evidence="3">5.1.3.14</ecNumber>
    </submittedName>
</protein>
<dbReference type="PANTHER" id="PTHR43174">
    <property type="entry name" value="UDP-N-ACETYLGLUCOSAMINE 2-EPIMERASE"/>
    <property type="match status" value="1"/>
</dbReference>
<accession>A0A0S1SSU8</accession>
<evidence type="ECO:0000313" key="3">
    <source>
        <dbReference type="EMBL" id="ALM13512.1"/>
    </source>
</evidence>
<feature type="domain" description="UDP-N-acetylglucosamine 2-epimerase" evidence="2">
    <location>
        <begin position="52"/>
        <end position="146"/>
    </location>
</feature>
<dbReference type="Gene3D" id="3.40.50.2000">
    <property type="entry name" value="Glycogen Phosphorylase B"/>
    <property type="match status" value="3"/>
</dbReference>
<dbReference type="Pfam" id="PF02350">
    <property type="entry name" value="Epimerase_2"/>
    <property type="match status" value="2"/>
</dbReference>